<gene>
    <name evidence="3" type="ORF">E1B28_007203</name>
</gene>
<evidence type="ECO:0000259" key="2">
    <source>
        <dbReference type="PROSITE" id="PS50828"/>
    </source>
</evidence>
<dbReference type="Pfam" id="PF01713">
    <property type="entry name" value="Smr"/>
    <property type="match status" value="1"/>
</dbReference>
<dbReference type="Gene3D" id="3.30.1370.110">
    <property type="match status" value="1"/>
</dbReference>
<feature type="region of interest" description="Disordered" evidence="1">
    <location>
        <begin position="507"/>
        <end position="528"/>
    </location>
</feature>
<feature type="compositionally biased region" description="Gly residues" evidence="1">
    <location>
        <begin position="426"/>
        <end position="440"/>
    </location>
</feature>
<proteinExistence type="predicted"/>
<evidence type="ECO:0000256" key="1">
    <source>
        <dbReference type="SAM" id="MobiDB-lite"/>
    </source>
</evidence>
<dbReference type="GO" id="GO:0005634">
    <property type="term" value="C:nucleus"/>
    <property type="evidence" value="ECO:0007669"/>
    <property type="project" value="TreeGrafter"/>
</dbReference>
<feature type="domain" description="Smr" evidence="2">
    <location>
        <begin position="527"/>
        <end position="598"/>
    </location>
</feature>
<dbReference type="AlphaFoldDB" id="A0A9P7S2I1"/>
<dbReference type="EMBL" id="CM032184">
    <property type="protein sequence ID" value="KAG7093531.1"/>
    <property type="molecule type" value="Genomic_DNA"/>
</dbReference>
<accession>A0A9P7S2I1</accession>
<organism evidence="3 4">
    <name type="scientific">Marasmius oreades</name>
    <name type="common">fairy-ring Marasmius</name>
    <dbReference type="NCBI Taxonomy" id="181124"/>
    <lineage>
        <taxon>Eukaryota</taxon>
        <taxon>Fungi</taxon>
        <taxon>Dikarya</taxon>
        <taxon>Basidiomycota</taxon>
        <taxon>Agaricomycotina</taxon>
        <taxon>Agaricomycetes</taxon>
        <taxon>Agaricomycetidae</taxon>
        <taxon>Agaricales</taxon>
        <taxon>Marasmiineae</taxon>
        <taxon>Marasmiaceae</taxon>
        <taxon>Marasmius</taxon>
    </lineage>
</organism>
<keyword evidence="4" id="KW-1185">Reference proteome</keyword>
<dbReference type="InterPro" id="IPR052772">
    <property type="entry name" value="Endo/PolyKinase_Domain-Protein"/>
</dbReference>
<feature type="compositionally biased region" description="Basic residues" evidence="1">
    <location>
        <begin position="170"/>
        <end position="179"/>
    </location>
</feature>
<dbReference type="OrthoDB" id="4080456at2759"/>
<feature type="compositionally biased region" description="Polar residues" evidence="1">
    <location>
        <begin position="510"/>
        <end position="526"/>
    </location>
</feature>
<dbReference type="GO" id="GO:0004519">
    <property type="term" value="F:endonuclease activity"/>
    <property type="evidence" value="ECO:0007669"/>
    <property type="project" value="TreeGrafter"/>
</dbReference>
<comment type="caution">
    <text evidence="3">The sequence shown here is derived from an EMBL/GenBank/DDBJ whole genome shotgun (WGS) entry which is preliminary data.</text>
</comment>
<sequence length="602" mass="65310">MSGDTRTLLADSLQKEFCPPLDTTLVLALLSDIDLETKAEIQSIREALRQLALESEVEVPEEASDLFPSETETETHPTSPGSSAIDFLRTVLPHISLERLRKAVTDAEMEGGDGDGNGNGDSDIDMWEIIAGLLTEEALREMEERGLDVGEDESTIPTAIDDWELVTNKNKTRKGKQKQKPLSSYSKPKAKTTTTTFAIADIRQQHRLLSSPPLATPLNGSLSVDPWTQINSFSTYLSTLLAPHEPSFFQSYFHSPEYESPYDAVLAAVTSISEDKKDRPEEADPVTLVSLLDILLPSTSSDSSNFAPDVTSHTQVHASTIELCLRATNGRPDDALDLLMLLQDLTSRSGEVGLYHTSPKLKSKTKTTSNITADSSLPPPLSLHQTTSTPTLPIGSIPQIKNKQPKPEQPPPPIWQTVPVRNSRSGGNGGGSGPGNGSGGEVLRARIEENLRRRNEMLREASRMWRKGGTSGAGAMYFAERAREFQELARKDSLSAARLLVESNSKRFSSETGNRNTNGHGNSGTTVDLHGTTVLEATQIVLEMLGRGRSKIPMKIITGKGTHSKGQVPVLKPAVKKALTAEGWLVSDLEGGLVVRGRGGRK</sequence>
<evidence type="ECO:0000313" key="4">
    <source>
        <dbReference type="Proteomes" id="UP001049176"/>
    </source>
</evidence>
<dbReference type="SUPFAM" id="SSF160443">
    <property type="entry name" value="SMR domain-like"/>
    <property type="match status" value="1"/>
</dbReference>
<dbReference type="PROSITE" id="PS50828">
    <property type="entry name" value="SMR"/>
    <property type="match status" value="1"/>
</dbReference>
<feature type="region of interest" description="Disordered" evidence="1">
    <location>
        <begin position="167"/>
        <end position="190"/>
    </location>
</feature>
<feature type="region of interest" description="Disordered" evidence="1">
    <location>
        <begin position="58"/>
        <end position="84"/>
    </location>
</feature>
<feature type="region of interest" description="Disordered" evidence="1">
    <location>
        <begin position="355"/>
        <end position="441"/>
    </location>
</feature>
<dbReference type="InterPro" id="IPR002625">
    <property type="entry name" value="Smr_dom"/>
</dbReference>
<dbReference type="GeneID" id="66076279"/>
<dbReference type="PANTHER" id="PTHR46535">
    <property type="entry name" value="NEDD4-BINDING PROTEIN 2"/>
    <property type="match status" value="1"/>
</dbReference>
<dbReference type="Proteomes" id="UP001049176">
    <property type="component" value="Chromosome 4"/>
</dbReference>
<protein>
    <recommendedName>
        <fullName evidence="2">Smr domain-containing protein</fullName>
    </recommendedName>
</protein>
<dbReference type="SMART" id="SM00463">
    <property type="entry name" value="SMR"/>
    <property type="match status" value="1"/>
</dbReference>
<reference evidence="3" key="1">
    <citation type="journal article" date="2021" name="Genome Biol. Evol.">
        <title>The assembled and annotated genome of the fairy-ring fungus Marasmius oreades.</title>
        <authorList>
            <person name="Hiltunen M."/>
            <person name="Ament-Velasquez S.L."/>
            <person name="Johannesson H."/>
        </authorList>
    </citation>
    <scope>NUCLEOTIDE SEQUENCE</scope>
    <source>
        <strain evidence="3">03SP1</strain>
    </source>
</reference>
<evidence type="ECO:0000313" key="3">
    <source>
        <dbReference type="EMBL" id="KAG7093531.1"/>
    </source>
</evidence>
<name>A0A9P7S2I1_9AGAR</name>
<dbReference type="InterPro" id="IPR036063">
    <property type="entry name" value="Smr_dom_sf"/>
</dbReference>
<dbReference type="PANTHER" id="PTHR46535:SF1">
    <property type="entry name" value="NEDD4-BINDING PROTEIN 2"/>
    <property type="match status" value="1"/>
</dbReference>
<dbReference type="KEGG" id="more:E1B28_007203"/>
<dbReference type="RefSeq" id="XP_043010001.1">
    <property type="nucleotide sequence ID" value="XM_043151919.1"/>
</dbReference>